<comment type="caution">
    <text evidence="2">The sequence shown here is derived from an EMBL/GenBank/DDBJ whole genome shotgun (WGS) entry which is preliminary data.</text>
</comment>
<protein>
    <submittedName>
        <fullName evidence="2">Uncharacterized protein</fullName>
    </submittedName>
</protein>
<evidence type="ECO:0000313" key="2">
    <source>
        <dbReference type="EMBL" id="MDY0744477.1"/>
    </source>
</evidence>
<gene>
    <name evidence="2" type="ORF">SNE35_08165</name>
</gene>
<keyword evidence="3" id="KW-1185">Reference proteome</keyword>
<feature type="chain" id="PRO_5046866023" evidence="1">
    <location>
        <begin position="26"/>
        <end position="80"/>
    </location>
</feature>
<proteinExistence type="predicted"/>
<reference evidence="2 3" key="1">
    <citation type="submission" date="2023-11" db="EMBL/GenBank/DDBJ databases">
        <title>Paucibacter sp. nov., isolated from fresh soil in Korea.</title>
        <authorList>
            <person name="Le N.T.T."/>
        </authorList>
    </citation>
    <scope>NUCLEOTIDE SEQUENCE [LARGE SCALE GENOMIC DNA]</scope>
    <source>
        <strain evidence="2 3">R3-3</strain>
    </source>
</reference>
<keyword evidence="1" id="KW-0732">Signal</keyword>
<organism evidence="2 3">
    <name type="scientific">Roseateles agri</name>
    <dbReference type="NCBI Taxonomy" id="3098619"/>
    <lineage>
        <taxon>Bacteria</taxon>
        <taxon>Pseudomonadati</taxon>
        <taxon>Pseudomonadota</taxon>
        <taxon>Betaproteobacteria</taxon>
        <taxon>Burkholderiales</taxon>
        <taxon>Sphaerotilaceae</taxon>
        <taxon>Roseateles</taxon>
    </lineage>
</organism>
<evidence type="ECO:0000256" key="1">
    <source>
        <dbReference type="SAM" id="SignalP"/>
    </source>
</evidence>
<evidence type="ECO:0000313" key="3">
    <source>
        <dbReference type="Proteomes" id="UP001285263"/>
    </source>
</evidence>
<accession>A0ABU5DH60</accession>
<dbReference type="EMBL" id="JAXCLA010000003">
    <property type="protein sequence ID" value="MDY0744477.1"/>
    <property type="molecule type" value="Genomic_DNA"/>
</dbReference>
<sequence length="80" mass="8332">MNTTALFATTLIAVAGAAASLVLEAAPEAPAARPQVVKLERVVVEGRRVQTLPTVIVEGRRSQDGTQLARAVCDTKTATC</sequence>
<name>A0ABU5DH60_9BURK</name>
<feature type="signal peptide" evidence="1">
    <location>
        <begin position="1"/>
        <end position="25"/>
    </location>
</feature>
<dbReference type="Proteomes" id="UP001285263">
    <property type="component" value="Unassembled WGS sequence"/>
</dbReference>
<dbReference type="RefSeq" id="WP_320422398.1">
    <property type="nucleotide sequence ID" value="NZ_JAXCLA010000003.1"/>
</dbReference>